<dbReference type="InterPro" id="IPR051266">
    <property type="entry name" value="CLCR"/>
</dbReference>
<protein>
    <submittedName>
        <fullName evidence="4">von Willebrand factor type A domain-containing protein</fullName>
    </submittedName>
</protein>
<accession>A0A1X7KV35</accession>
<dbReference type="SUPFAM" id="SSF53300">
    <property type="entry name" value="vWA-like"/>
    <property type="match status" value="1"/>
</dbReference>
<dbReference type="PROSITE" id="PS50234">
    <property type="entry name" value="VWFA"/>
    <property type="match status" value="1"/>
</dbReference>
<name>A0A1X7KV35_9BACL</name>
<dbReference type="SMART" id="SM00327">
    <property type="entry name" value="VWA"/>
    <property type="match status" value="1"/>
</dbReference>
<feature type="chain" id="PRO_5013027660" evidence="2">
    <location>
        <begin position="36"/>
        <end position="594"/>
    </location>
</feature>
<dbReference type="PANTHER" id="PTHR10579">
    <property type="entry name" value="CALCIUM-ACTIVATED CHLORIDE CHANNEL REGULATOR"/>
    <property type="match status" value="1"/>
</dbReference>
<dbReference type="EMBL" id="FXAZ01000003">
    <property type="protein sequence ID" value="SMG45174.1"/>
    <property type="molecule type" value="Genomic_DNA"/>
</dbReference>
<evidence type="ECO:0000313" key="4">
    <source>
        <dbReference type="EMBL" id="SMG45174.1"/>
    </source>
</evidence>
<dbReference type="CDD" id="cd00198">
    <property type="entry name" value="vWFA"/>
    <property type="match status" value="1"/>
</dbReference>
<feature type="domain" description="VWFA" evidence="3">
    <location>
        <begin position="45"/>
        <end position="230"/>
    </location>
</feature>
<dbReference type="AlphaFoldDB" id="A0A1X7KV35"/>
<keyword evidence="1" id="KW-1133">Transmembrane helix</keyword>
<dbReference type="InterPro" id="IPR002035">
    <property type="entry name" value="VWF_A"/>
</dbReference>
<evidence type="ECO:0000259" key="3">
    <source>
        <dbReference type="PROSITE" id="PS50234"/>
    </source>
</evidence>
<proteinExistence type="predicted"/>
<dbReference type="Gene3D" id="3.40.50.410">
    <property type="entry name" value="von Willebrand factor, type A domain"/>
    <property type="match status" value="1"/>
</dbReference>
<dbReference type="Proteomes" id="UP000193834">
    <property type="component" value="Unassembled WGS sequence"/>
</dbReference>
<evidence type="ECO:0000256" key="2">
    <source>
        <dbReference type="SAM" id="SignalP"/>
    </source>
</evidence>
<dbReference type="Pfam" id="PF00092">
    <property type="entry name" value="VWA"/>
    <property type="match status" value="1"/>
</dbReference>
<dbReference type="InterPro" id="IPR036465">
    <property type="entry name" value="vWFA_dom_sf"/>
</dbReference>
<organism evidence="4 5">
    <name type="scientific">Paenibacillus aquistagni</name>
    <dbReference type="NCBI Taxonomy" id="1852522"/>
    <lineage>
        <taxon>Bacteria</taxon>
        <taxon>Bacillati</taxon>
        <taxon>Bacillota</taxon>
        <taxon>Bacilli</taxon>
        <taxon>Bacillales</taxon>
        <taxon>Paenibacillaceae</taxon>
        <taxon>Paenibacillus</taxon>
    </lineage>
</organism>
<keyword evidence="2" id="KW-0732">Signal</keyword>
<keyword evidence="5" id="KW-1185">Reference proteome</keyword>
<dbReference type="PANTHER" id="PTHR10579:SF43">
    <property type="entry name" value="ZINC FINGER (C3HC4-TYPE RING FINGER) FAMILY PROTEIN"/>
    <property type="match status" value="1"/>
</dbReference>
<dbReference type="OrthoDB" id="2923688at2"/>
<dbReference type="STRING" id="1852522.SAMN06295960_2716"/>
<evidence type="ECO:0000256" key="1">
    <source>
        <dbReference type="SAM" id="Phobius"/>
    </source>
</evidence>
<feature type="transmembrane region" description="Helical" evidence="1">
    <location>
        <begin position="457"/>
        <end position="480"/>
    </location>
</feature>
<keyword evidence="1" id="KW-0472">Membrane</keyword>
<reference evidence="4 5" key="1">
    <citation type="submission" date="2017-04" db="EMBL/GenBank/DDBJ databases">
        <authorList>
            <person name="Afonso C.L."/>
            <person name="Miller P.J."/>
            <person name="Scott M.A."/>
            <person name="Spackman E."/>
            <person name="Goraichik I."/>
            <person name="Dimitrov K.M."/>
            <person name="Suarez D.L."/>
            <person name="Swayne D.E."/>
        </authorList>
    </citation>
    <scope>NUCLEOTIDE SEQUENCE [LARGE SCALE GENOMIC DNA]</scope>
    <source>
        <strain evidence="4 5">11</strain>
    </source>
</reference>
<feature type="signal peptide" evidence="2">
    <location>
        <begin position="1"/>
        <end position="35"/>
    </location>
</feature>
<evidence type="ECO:0000313" key="5">
    <source>
        <dbReference type="Proteomes" id="UP000193834"/>
    </source>
</evidence>
<dbReference type="RefSeq" id="WP_085494883.1">
    <property type="nucleotide sequence ID" value="NZ_FXAZ01000003.1"/>
</dbReference>
<sequence length="594" mass="64438">MANRNTRSIYFPILMIWMAALLLLPPAGWAPKAQAAGQAQDPNIDAMLVLDVSNSMSTSDVNKIGNEAMKMFVDMLSPTGDKVGVIAYTDKIEREKALLEMNQPQDKEDLKSFIDDLNRGPYTDIAVGLNEAVKVLEQGTTSGHEPMIVLFADGNNYLNSKGSRTQEQSDKELNEAVETAKKIGAPIYTVGLNADGQLNASTLEDLSNRTGGKSFVTSSAEDLPRILSEIFASHQKLKVVPVDTITANGDYQDVVIDVPNSNVKEANISLMSSQPVDVRLKDPTGKEVTVPSSEVLLSRSKSYSLVKLLQPAEGKWTLQVKGVPKDKIDISLVFNYDLALILEDIPSKNLKPGDKVDIKAYLASNGTKLPSDELYPDMNAVLKVKDLDTGDTSEVKLDLKGDYFGGTFKVSDKHDYELVVRAEGDSFYRETAPVTVSGKAGAGGGSASIEEPAVPTWVWIAAGIALVLLAIAGMFILAAIKKANRGFVGQMVIEIRDDNTGEKTSPQYKKLTAFRGKFSLHQLLQLAPEMKETEGLIFTPGSEDRVVLHNSSPVVVEKSGRAVDASRGVELKSGDRLTIALTNVDKTITLEYLK</sequence>
<gene>
    <name evidence="4" type="ORF">SAMN06295960_2716</name>
</gene>
<keyword evidence="1" id="KW-0812">Transmembrane</keyword>